<keyword evidence="13" id="KW-0614">Plasmid</keyword>
<evidence type="ECO:0000256" key="4">
    <source>
        <dbReference type="ARBA" id="ARBA00022630"/>
    </source>
</evidence>
<evidence type="ECO:0000256" key="1">
    <source>
        <dbReference type="ARBA" id="ARBA00008282"/>
    </source>
</evidence>
<evidence type="ECO:0000256" key="11">
    <source>
        <dbReference type="PIRNR" id="PIRNR006268"/>
    </source>
</evidence>
<dbReference type="AlphaFoldDB" id="A0AB39HKK4"/>
<geneLocation type="plasmid" evidence="13">
    <name>p-HB236076</name>
</geneLocation>
<sequence>MSYFTSFSSFPRVVIFSFLTVLVSCSKVAPLHKTEGFAQGTSYHISWWSESDVSAEVLQPLLEEKLAAIDKELSTYREDSFISRFNRNPSLAWQEVSEDFIELLHVAHQVNVQSLGCYDPTIGPLFSLWGFDKDQFVVPSQADIEQVQAHLGLDKIEIDPTNKRIRKLDSSVALDFSSMGEGYTIGELSQIMAQRHIDNYLIEFGGDMQIKGQKPDGSHWKIAVEKPIPQQQGIEPYQLVSILSTAGVTLDTSGSYHHSFDKDGKSYSHILDARTGAPVAHHLVSSSVFGQDPVLGDAWATAMMCLGPKQGQLIAKKQGLEVFFIEQDGQVLTQHTSDALRHSPRVSLTQ</sequence>
<gene>
    <name evidence="13" type="ORF">AB0763_15255</name>
</gene>
<evidence type="ECO:0000256" key="9">
    <source>
        <dbReference type="ARBA" id="ARBA00031306"/>
    </source>
</evidence>
<dbReference type="SUPFAM" id="SSF143631">
    <property type="entry name" value="ApbE-like"/>
    <property type="match status" value="1"/>
</dbReference>
<evidence type="ECO:0000256" key="3">
    <source>
        <dbReference type="ARBA" id="ARBA00016337"/>
    </source>
</evidence>
<evidence type="ECO:0000256" key="12">
    <source>
        <dbReference type="PIRSR" id="PIRSR006268-2"/>
    </source>
</evidence>
<evidence type="ECO:0000256" key="6">
    <source>
        <dbReference type="ARBA" id="ARBA00022723"/>
    </source>
</evidence>
<evidence type="ECO:0000256" key="5">
    <source>
        <dbReference type="ARBA" id="ARBA00022679"/>
    </source>
</evidence>
<feature type="binding site" evidence="12">
    <location>
        <position position="178"/>
    </location>
    <ligand>
        <name>Mg(2+)</name>
        <dbReference type="ChEBI" id="CHEBI:18420"/>
    </ligand>
</feature>
<keyword evidence="5 11" id="KW-0808">Transferase</keyword>
<evidence type="ECO:0000256" key="7">
    <source>
        <dbReference type="ARBA" id="ARBA00022827"/>
    </source>
</evidence>
<dbReference type="PANTHER" id="PTHR30040">
    <property type="entry name" value="THIAMINE BIOSYNTHESIS LIPOPROTEIN APBE"/>
    <property type="match status" value="1"/>
</dbReference>
<dbReference type="GO" id="GO:0016740">
    <property type="term" value="F:transferase activity"/>
    <property type="evidence" value="ECO:0007669"/>
    <property type="project" value="UniProtKB-UniRule"/>
</dbReference>
<dbReference type="EC" id="2.7.1.180" evidence="2 11"/>
<dbReference type="EMBL" id="CP162602">
    <property type="protein sequence ID" value="XDK26408.1"/>
    <property type="molecule type" value="Genomic_DNA"/>
</dbReference>
<comment type="similarity">
    <text evidence="1 11">Belongs to the ApbE family.</text>
</comment>
<comment type="cofactor">
    <cofactor evidence="12">
        <name>Mg(2+)</name>
        <dbReference type="ChEBI" id="CHEBI:18420"/>
    </cofactor>
    <cofactor evidence="12">
        <name>Mn(2+)</name>
        <dbReference type="ChEBI" id="CHEBI:29035"/>
    </cofactor>
    <text evidence="12">Magnesium. Can also use manganese.</text>
</comment>
<protein>
    <recommendedName>
        <fullName evidence="3 11">FAD:protein FMN transferase</fullName>
        <ecNumber evidence="2 11">2.7.1.180</ecNumber>
    </recommendedName>
    <alternativeName>
        <fullName evidence="9 11">Flavin transferase</fullName>
    </alternativeName>
</protein>
<keyword evidence="7 11" id="KW-0274">FAD</keyword>
<dbReference type="KEGG" id="vih:AB0763_15255"/>
<keyword evidence="6 11" id="KW-0479">Metal-binding</keyword>
<reference evidence="13" key="1">
    <citation type="submission" date="2024-07" db="EMBL/GenBank/DDBJ databases">
        <title>Genome Analysis of a Potential Novel Vibrio Species Secreting pH- and Thermo-stable Alginate Lyase and its Application in Producing Alginate Oligosaccharides.</title>
        <authorList>
            <person name="Huang H."/>
            <person name="Bao K."/>
        </authorList>
    </citation>
    <scope>NUCLEOTIDE SEQUENCE</scope>
    <source>
        <strain evidence="13">HB236076</strain>
        <plasmid evidence="13">p-HB236076</plasmid>
    </source>
</reference>
<dbReference type="PIRSF" id="PIRSF006268">
    <property type="entry name" value="ApbE"/>
    <property type="match status" value="1"/>
</dbReference>
<dbReference type="Gene3D" id="3.10.520.10">
    <property type="entry name" value="ApbE-like domains"/>
    <property type="match status" value="1"/>
</dbReference>
<proteinExistence type="inferred from homology"/>
<dbReference type="GO" id="GO:0046872">
    <property type="term" value="F:metal ion binding"/>
    <property type="evidence" value="ECO:0007669"/>
    <property type="project" value="UniProtKB-UniRule"/>
</dbReference>
<accession>A0AB39HKK4</accession>
<dbReference type="RefSeq" id="WP_306099298.1">
    <property type="nucleotide sequence ID" value="NZ_CP162602.1"/>
</dbReference>
<evidence type="ECO:0000256" key="8">
    <source>
        <dbReference type="ARBA" id="ARBA00022842"/>
    </source>
</evidence>
<feature type="binding site" evidence="12">
    <location>
        <position position="297"/>
    </location>
    <ligand>
        <name>Mg(2+)</name>
        <dbReference type="ChEBI" id="CHEBI:18420"/>
    </ligand>
</feature>
<evidence type="ECO:0000256" key="10">
    <source>
        <dbReference type="ARBA" id="ARBA00048540"/>
    </source>
</evidence>
<comment type="catalytic activity">
    <reaction evidence="10 11">
        <text>L-threonyl-[protein] + FAD = FMN-L-threonyl-[protein] + AMP + H(+)</text>
        <dbReference type="Rhea" id="RHEA:36847"/>
        <dbReference type="Rhea" id="RHEA-COMP:11060"/>
        <dbReference type="Rhea" id="RHEA-COMP:11061"/>
        <dbReference type="ChEBI" id="CHEBI:15378"/>
        <dbReference type="ChEBI" id="CHEBI:30013"/>
        <dbReference type="ChEBI" id="CHEBI:57692"/>
        <dbReference type="ChEBI" id="CHEBI:74257"/>
        <dbReference type="ChEBI" id="CHEBI:456215"/>
        <dbReference type="EC" id="2.7.1.180"/>
    </reaction>
</comment>
<evidence type="ECO:0000256" key="2">
    <source>
        <dbReference type="ARBA" id="ARBA00011955"/>
    </source>
</evidence>
<dbReference type="InterPro" id="IPR024932">
    <property type="entry name" value="ApbE"/>
</dbReference>
<dbReference type="Pfam" id="PF02424">
    <property type="entry name" value="ApbE"/>
    <property type="match status" value="1"/>
</dbReference>
<organism evidence="13">
    <name type="scientific">Vibrio sp. HB236076</name>
    <dbReference type="NCBI Taxonomy" id="3232307"/>
    <lineage>
        <taxon>Bacteria</taxon>
        <taxon>Pseudomonadati</taxon>
        <taxon>Pseudomonadota</taxon>
        <taxon>Gammaproteobacteria</taxon>
        <taxon>Vibrionales</taxon>
        <taxon>Vibrionaceae</taxon>
        <taxon>Vibrio</taxon>
    </lineage>
</organism>
<keyword evidence="8 11" id="KW-0460">Magnesium</keyword>
<evidence type="ECO:0000313" key="13">
    <source>
        <dbReference type="EMBL" id="XDK26408.1"/>
    </source>
</evidence>
<feature type="binding site" evidence="12">
    <location>
        <position position="301"/>
    </location>
    <ligand>
        <name>Mg(2+)</name>
        <dbReference type="ChEBI" id="CHEBI:18420"/>
    </ligand>
</feature>
<name>A0AB39HKK4_9VIBR</name>
<dbReference type="InterPro" id="IPR003374">
    <property type="entry name" value="ApbE-like_sf"/>
</dbReference>
<keyword evidence="4 11" id="KW-0285">Flavoprotein</keyword>
<dbReference type="PANTHER" id="PTHR30040:SF2">
    <property type="entry name" value="FAD:PROTEIN FMN TRANSFERASE"/>
    <property type="match status" value="1"/>
</dbReference>